<evidence type="ECO:0008006" key="3">
    <source>
        <dbReference type="Google" id="ProtNLM"/>
    </source>
</evidence>
<dbReference type="PANTHER" id="PTHR36932">
    <property type="entry name" value="CAPSULAR POLYSACCHARIDE BIOSYNTHESIS PROTEIN"/>
    <property type="match status" value="1"/>
</dbReference>
<dbReference type="InterPro" id="IPR053158">
    <property type="entry name" value="CapK_Type1_Caps_Biosynth"/>
</dbReference>
<reference evidence="1" key="1">
    <citation type="submission" date="2023-05" db="EMBL/GenBank/DDBJ databases">
        <title>Comparative genomics of Bacillaceae isolates and their secondary metabolite potential.</title>
        <authorList>
            <person name="Song L."/>
            <person name="Nielsen L.J."/>
            <person name="Mohite O."/>
            <person name="Xu X."/>
            <person name="Weber T."/>
            <person name="Kovacs A.T."/>
        </authorList>
    </citation>
    <scope>NUCLEOTIDE SEQUENCE</scope>
    <source>
        <strain evidence="1">B2_4</strain>
    </source>
</reference>
<protein>
    <recommendedName>
        <fullName evidence="3">Phenylacetate--CoA ligase family protein</fullName>
    </recommendedName>
</protein>
<proteinExistence type="predicted"/>
<dbReference type="Gene3D" id="3.40.50.12780">
    <property type="entry name" value="N-terminal domain of ligase-like"/>
    <property type="match status" value="1"/>
</dbReference>
<sequence>MHMVEHIKPFQLEKISNLLTELYRTNSYYKEIFHLHDVNVGKFLLKEFKKLPYLTKEDIRHNYEQYLSSTSEEIFLEMTTGTTGRPMKCPKTKTERLISTLAIWDERKKWDPDVNINNFVSLYGSRFGDAFNFDVANMRKIFDSILQTNPRWLSAPITAIKKYAKLAEQHYANKFQIKFIELVGEYADRSERQYIEQVFGCKTIVHYGLRETWGIAYECPEGNLHVRDDIFFIEEAAANDNMNELIVTSFYNKLMPIIRYRTGDIGRCKLIKCNCGQEGQVIELMGGRVAGVIKGPNEYLGDIFFKRVMSNMHELGFDCIDSFVVVQSSIDQFDIQLVKKNNFTDESARVFHQLINNRLGREMKVNLIFMKEIPVSPSGKSQIFKCVC</sequence>
<dbReference type="Proteomes" id="UP001177943">
    <property type="component" value="Chromosome"/>
</dbReference>
<name>A0AA95L228_9BACL</name>
<dbReference type="InterPro" id="IPR042099">
    <property type="entry name" value="ANL_N_sf"/>
</dbReference>
<gene>
    <name evidence="1" type="ORF">QNH46_09105</name>
</gene>
<evidence type="ECO:0000313" key="2">
    <source>
        <dbReference type="Proteomes" id="UP001177943"/>
    </source>
</evidence>
<dbReference type="SUPFAM" id="SSF56801">
    <property type="entry name" value="Acetyl-CoA synthetase-like"/>
    <property type="match status" value="1"/>
</dbReference>
<dbReference type="EMBL" id="CP126084">
    <property type="protein sequence ID" value="WHX50784.1"/>
    <property type="molecule type" value="Genomic_DNA"/>
</dbReference>
<dbReference type="AlphaFoldDB" id="A0AA95L228"/>
<dbReference type="PANTHER" id="PTHR36932:SF1">
    <property type="entry name" value="CAPSULAR POLYSACCHARIDE BIOSYNTHESIS PROTEIN"/>
    <property type="match status" value="1"/>
</dbReference>
<evidence type="ECO:0000313" key="1">
    <source>
        <dbReference type="EMBL" id="WHX50784.1"/>
    </source>
</evidence>
<dbReference type="RefSeq" id="WP_283927816.1">
    <property type="nucleotide sequence ID" value="NZ_CP126084.1"/>
</dbReference>
<dbReference type="KEGG" id="pwn:QNH46_09105"/>
<organism evidence="1 2">
    <name type="scientific">Paenibacillus woosongensis</name>
    <dbReference type="NCBI Taxonomy" id="307580"/>
    <lineage>
        <taxon>Bacteria</taxon>
        <taxon>Bacillati</taxon>
        <taxon>Bacillota</taxon>
        <taxon>Bacilli</taxon>
        <taxon>Bacillales</taxon>
        <taxon>Paenibacillaceae</taxon>
        <taxon>Paenibacillus</taxon>
    </lineage>
</organism>
<accession>A0AA95L228</accession>